<feature type="region of interest" description="Disordered" evidence="1">
    <location>
        <begin position="1"/>
        <end position="20"/>
    </location>
</feature>
<comment type="caution">
    <text evidence="2">The sequence shown here is derived from an EMBL/GenBank/DDBJ whole genome shotgun (WGS) entry which is preliminary data.</text>
</comment>
<proteinExistence type="predicted"/>
<evidence type="ECO:0000313" key="2">
    <source>
        <dbReference type="EMBL" id="GIQ82029.1"/>
    </source>
</evidence>
<feature type="region of interest" description="Disordered" evidence="1">
    <location>
        <begin position="107"/>
        <end position="146"/>
    </location>
</feature>
<dbReference type="EMBL" id="BDIP01000568">
    <property type="protein sequence ID" value="GIQ82029.1"/>
    <property type="molecule type" value="Genomic_DNA"/>
</dbReference>
<organism evidence="2 3">
    <name type="scientific">Kipferlia bialata</name>
    <dbReference type="NCBI Taxonomy" id="797122"/>
    <lineage>
        <taxon>Eukaryota</taxon>
        <taxon>Metamonada</taxon>
        <taxon>Carpediemonas-like organisms</taxon>
        <taxon>Kipferlia</taxon>
    </lineage>
</organism>
<protein>
    <submittedName>
        <fullName evidence="2">Uncharacterized protein</fullName>
    </submittedName>
</protein>
<keyword evidence="3" id="KW-1185">Reference proteome</keyword>
<feature type="compositionally biased region" description="Polar residues" evidence="1">
    <location>
        <begin position="1"/>
        <end position="10"/>
    </location>
</feature>
<sequence length="292" mass="32086">MPSHWATTVPVSREAAPDDKTVQGTDQLLSVLEALILDPTFLVMRESLTALSTSVFHHSLYTARDSQVPDNLQECMSRRMSVYNTTETIMQQAVNVPTFQVGTVGETALPSPVGDTLTKSLSDMASPSSSDNEPTTSDSSREDTDIDWETTMPYPFSSLPLGFLDHHTAAVAAPHISMVSTGDATIPLKPPRGRIDSARPLRASFMSAFHTGPNVNSLKVVLYRTWLYLIGVHDKVGETAALSAFPRDIHPSDLPKVYEALDRACETGTYYIEFRMLVPLERGSYVYMRSVG</sequence>
<evidence type="ECO:0000256" key="1">
    <source>
        <dbReference type="SAM" id="MobiDB-lite"/>
    </source>
</evidence>
<dbReference type="Proteomes" id="UP000265618">
    <property type="component" value="Unassembled WGS sequence"/>
</dbReference>
<evidence type="ECO:0000313" key="3">
    <source>
        <dbReference type="Proteomes" id="UP000265618"/>
    </source>
</evidence>
<dbReference type="AlphaFoldDB" id="A0A9K3CRM0"/>
<reference evidence="2 3" key="1">
    <citation type="journal article" date="2018" name="PLoS ONE">
        <title>The draft genome of Kipferlia bialata reveals reductive genome evolution in fornicate parasites.</title>
        <authorList>
            <person name="Tanifuji G."/>
            <person name="Takabayashi S."/>
            <person name="Kume K."/>
            <person name="Takagi M."/>
            <person name="Nakayama T."/>
            <person name="Kamikawa R."/>
            <person name="Inagaki Y."/>
            <person name="Hashimoto T."/>
        </authorList>
    </citation>
    <scope>NUCLEOTIDE SEQUENCE [LARGE SCALE GENOMIC DNA]</scope>
    <source>
        <strain evidence="2">NY0173</strain>
    </source>
</reference>
<feature type="compositionally biased region" description="Low complexity" evidence="1">
    <location>
        <begin position="120"/>
        <end position="130"/>
    </location>
</feature>
<gene>
    <name evidence="2" type="ORF">KIPB_003100</name>
</gene>
<name>A0A9K3CRM0_9EUKA</name>
<accession>A0A9K3CRM0</accession>